<dbReference type="eggNOG" id="KOG1128">
    <property type="taxonomic scope" value="Eukaryota"/>
</dbReference>
<name>I2GZY1_HENB6</name>
<evidence type="ECO:0000313" key="4">
    <source>
        <dbReference type="EMBL" id="CCH59683.1"/>
    </source>
</evidence>
<dbReference type="GeneID" id="14494770"/>
<dbReference type="AlphaFoldDB" id="I2GZY1"/>
<dbReference type="InterPro" id="IPR019734">
    <property type="entry name" value="TPR_rpt"/>
</dbReference>
<dbReference type="InterPro" id="IPR044244">
    <property type="entry name" value="TTC27/Emw1"/>
</dbReference>
<evidence type="ECO:0000256" key="2">
    <source>
        <dbReference type="ARBA" id="ARBA00022803"/>
    </source>
</evidence>
<dbReference type="PANTHER" id="PTHR16193">
    <property type="entry name" value="TETRATRICOPEPTIDE REPEAT PROTEIN 27"/>
    <property type="match status" value="1"/>
</dbReference>
<dbReference type="InterPro" id="IPR011990">
    <property type="entry name" value="TPR-like_helical_dom_sf"/>
</dbReference>
<reference evidence="4 5" key="1">
    <citation type="journal article" date="2011" name="Proc. Natl. Acad. Sci. U.S.A.">
        <title>Evolutionary erosion of yeast sex chromosomes by mating-type switching accidents.</title>
        <authorList>
            <person name="Gordon J.L."/>
            <person name="Armisen D."/>
            <person name="Proux-Wera E."/>
            <person name="Oheigeartaigh S.S."/>
            <person name="Byrne K.P."/>
            <person name="Wolfe K.H."/>
        </authorList>
    </citation>
    <scope>NUCLEOTIDE SEQUENCE [LARGE SCALE GENOMIC DNA]</scope>
    <source>
        <strain evidence="5">ATCC 34711 / CBS 6284 / DSM 70876 / NBRC 10599 / NRRL Y-10934 / UCD 77-7</strain>
    </source>
</reference>
<dbReference type="KEGG" id="tbl:TBLA_0B08680"/>
<dbReference type="Proteomes" id="UP000002866">
    <property type="component" value="Chromosome 2"/>
</dbReference>
<dbReference type="OrthoDB" id="1936594at2759"/>
<dbReference type="GO" id="GO:0005737">
    <property type="term" value="C:cytoplasm"/>
    <property type="evidence" value="ECO:0007669"/>
    <property type="project" value="EnsemblFungi"/>
</dbReference>
<dbReference type="Gene3D" id="1.25.40.10">
    <property type="entry name" value="Tetratricopeptide repeat domain"/>
    <property type="match status" value="1"/>
</dbReference>
<keyword evidence="5" id="KW-1185">Reference proteome</keyword>
<dbReference type="FunCoup" id="I2GZY1">
    <property type="interactions" value="1273"/>
</dbReference>
<dbReference type="EMBL" id="HE806317">
    <property type="protein sequence ID" value="CCH59683.1"/>
    <property type="molecule type" value="Genomic_DNA"/>
</dbReference>
<evidence type="ECO:0000256" key="3">
    <source>
        <dbReference type="PROSITE-ProRule" id="PRU00339"/>
    </source>
</evidence>
<accession>I2GZY1</accession>
<dbReference type="HOGENOM" id="CLU_004905_0_1_1"/>
<evidence type="ECO:0000313" key="5">
    <source>
        <dbReference type="Proteomes" id="UP000002866"/>
    </source>
</evidence>
<dbReference type="SMART" id="SM00028">
    <property type="entry name" value="TPR"/>
    <property type="match status" value="4"/>
</dbReference>
<feature type="repeat" description="TPR" evidence="3">
    <location>
        <begin position="680"/>
        <end position="713"/>
    </location>
</feature>
<dbReference type="Pfam" id="PF13181">
    <property type="entry name" value="TPR_8"/>
    <property type="match status" value="2"/>
</dbReference>
<gene>
    <name evidence="4" type="primary">TBLA0B08680</name>
    <name evidence="4" type="ORF">TBLA_0B08680</name>
</gene>
<dbReference type="STRING" id="1071380.I2GZY1"/>
<proteinExistence type="predicted"/>
<keyword evidence="2 3" id="KW-0802">TPR repeat</keyword>
<dbReference type="SUPFAM" id="SSF48452">
    <property type="entry name" value="TPR-like"/>
    <property type="match status" value="1"/>
</dbReference>
<dbReference type="OMA" id="NNRYARA"/>
<evidence type="ECO:0000256" key="1">
    <source>
        <dbReference type="ARBA" id="ARBA00022737"/>
    </source>
</evidence>
<sequence>MEALLHSYLLLAASPEELAQDTYLNCEQKNQYYNITAAILSGNSYTVLQELDQHASIPSEINESSIINSLSKLADELVIQDNKLSLLFSIASLQTFIQNNYTGPSTPINSLEILFDIESNDAKIKSLLNETLVSSLTVAGQTSYGLVDHPVLLIFSLLLLERLTNQQTLFNTVLDDTPIPTISKDKDNYLLNIAHWWRARALMTHISLLAEPSGHQPSIAASILESIDLVHSISSSLPTDTPENLKKKLYVIYYLENTKCSLIINTEHLCLPSLIKVKKLTNFKFVLTGARAKRTKFQQTAHSGLIILAESFENMAKKSNITDSNTVEQTPENFDLNSDLLLEKPFFESIGSEPLDEQIVKKQKANISGDEGLLDDKILPLAIRQENIPRELQVLDPNNQPKLSDYDEIQLLLRLYTIRQTTPAKDPLVEEELSAIVSRILYQNGSKNWTIFSRSLWERSIIETAKAKTIERGLLQMQSLVEELGLKISTRLVPQNVDETGSSEVRMKYIHQLPFLARWDLDAMLAEKYMSLGVLRSAVEIYERLEMACEAALCYAAVGEESQAEQILLKRIKNHPRDARAYSILGDIKQDPALWEKAWEIGKYVNAKNSLGRYYYKPPKNSGVTQDFSLALKHLNDSLRQYTLNFETWYFYGCIGLECGKMQLAAEAFSRCVSLDDTNAMAWSNLSAAYVNQGKLKEAFSCLNRATRTDSQKNWRIWENYMIVAFKLREWDEVLLSCKKLIDINKDRAGEGAIDLPIVEKLVEILVSSDYPKDDETKLTYFQKSCIDFICNQLPAVITNNGRIWRVISKVELWRNKPWNALDCYEKAFRAQSHNPDLEINEDVWNDTIDSCEELIAAYESLGEREGRHGKGSFVCKDWKYKSRSTIKSLMSRGKNNWDGTEGWERLVEMRSQI</sequence>
<dbReference type="PROSITE" id="PS50005">
    <property type="entry name" value="TPR"/>
    <property type="match status" value="1"/>
</dbReference>
<dbReference type="GO" id="GO:0031505">
    <property type="term" value="P:fungal-type cell wall organization"/>
    <property type="evidence" value="ECO:0007669"/>
    <property type="project" value="EnsemblFungi"/>
</dbReference>
<dbReference type="InParanoid" id="I2GZY1"/>
<keyword evidence="1" id="KW-0677">Repeat</keyword>
<organism evidence="4 5">
    <name type="scientific">Henningerozyma blattae (strain ATCC 34711 / CBS 6284 / DSM 70876 / NBRC 10599 / NRRL Y-10934 / UCD 77-7)</name>
    <name type="common">Yeast</name>
    <name type="synonym">Tetrapisispora blattae</name>
    <dbReference type="NCBI Taxonomy" id="1071380"/>
    <lineage>
        <taxon>Eukaryota</taxon>
        <taxon>Fungi</taxon>
        <taxon>Dikarya</taxon>
        <taxon>Ascomycota</taxon>
        <taxon>Saccharomycotina</taxon>
        <taxon>Saccharomycetes</taxon>
        <taxon>Saccharomycetales</taxon>
        <taxon>Saccharomycetaceae</taxon>
        <taxon>Henningerozyma</taxon>
    </lineage>
</organism>
<protein>
    <submittedName>
        <fullName evidence="4">Uncharacterized protein</fullName>
    </submittedName>
</protein>
<dbReference type="GO" id="GO:0005634">
    <property type="term" value="C:nucleus"/>
    <property type="evidence" value="ECO:0007669"/>
    <property type="project" value="EnsemblFungi"/>
</dbReference>
<dbReference type="RefSeq" id="XP_004179202.1">
    <property type="nucleotide sequence ID" value="XM_004179154.1"/>
</dbReference>
<dbReference type="PANTHER" id="PTHR16193:SF0">
    <property type="entry name" value="TETRATRICOPEPTIDE REPEAT PROTEIN 27"/>
    <property type="match status" value="1"/>
</dbReference>